<name>A0A7T8JZU3_CALRO</name>
<dbReference type="Proteomes" id="UP000595437">
    <property type="component" value="Chromosome 9"/>
</dbReference>
<gene>
    <name evidence="1" type="ORF">FKW44_014575</name>
</gene>
<dbReference type="AlphaFoldDB" id="A0A7T8JZU3"/>
<accession>A0A7T8JZU3</accession>
<organism evidence="1 2">
    <name type="scientific">Caligus rogercresseyi</name>
    <name type="common">Sea louse</name>
    <dbReference type="NCBI Taxonomy" id="217165"/>
    <lineage>
        <taxon>Eukaryota</taxon>
        <taxon>Metazoa</taxon>
        <taxon>Ecdysozoa</taxon>
        <taxon>Arthropoda</taxon>
        <taxon>Crustacea</taxon>
        <taxon>Multicrustacea</taxon>
        <taxon>Hexanauplia</taxon>
        <taxon>Copepoda</taxon>
        <taxon>Siphonostomatoida</taxon>
        <taxon>Caligidae</taxon>
        <taxon>Caligus</taxon>
    </lineage>
</organism>
<evidence type="ECO:0000313" key="2">
    <source>
        <dbReference type="Proteomes" id="UP000595437"/>
    </source>
</evidence>
<feature type="non-terminal residue" evidence="1">
    <location>
        <position position="1"/>
    </location>
</feature>
<reference evidence="2" key="1">
    <citation type="submission" date="2021-01" db="EMBL/GenBank/DDBJ databases">
        <title>Caligus Genome Assembly.</title>
        <authorList>
            <person name="Gallardo-Escarate C."/>
        </authorList>
    </citation>
    <scope>NUCLEOTIDE SEQUENCE [LARGE SCALE GENOMIC DNA]</scope>
</reference>
<keyword evidence="2" id="KW-1185">Reference proteome</keyword>
<evidence type="ECO:0000313" key="1">
    <source>
        <dbReference type="EMBL" id="QQP40509.1"/>
    </source>
</evidence>
<sequence length="87" mass="10401">KGEEFEVFKLVDKIGEPNIEILRYRELIGSFRKIRHCDRKKLLKRYTVNPRYKELKFVISEACSASSRRFVVSEVRYTEGRYIEGLL</sequence>
<dbReference type="EMBL" id="CP045898">
    <property type="protein sequence ID" value="QQP40509.1"/>
    <property type="molecule type" value="Genomic_DNA"/>
</dbReference>
<protein>
    <submittedName>
        <fullName evidence="1">Uncharacterized protein</fullName>
    </submittedName>
</protein>
<proteinExistence type="predicted"/>